<evidence type="ECO:0000313" key="2">
    <source>
        <dbReference type="EMBL" id="EYC15035.1"/>
    </source>
</evidence>
<keyword evidence="3" id="KW-1185">Reference proteome</keyword>
<dbReference type="SUPFAM" id="SSF48371">
    <property type="entry name" value="ARM repeat"/>
    <property type="match status" value="1"/>
</dbReference>
<dbReference type="Pfam" id="PF26215">
    <property type="entry name" value="HTH_animal"/>
    <property type="match status" value="1"/>
</dbReference>
<comment type="caution">
    <text evidence="2">The sequence shown here is derived from an EMBL/GenBank/DDBJ whole genome shotgun (WGS) entry which is preliminary data.</text>
</comment>
<dbReference type="AlphaFoldDB" id="A0A016UIR8"/>
<name>A0A016UIR8_9BILA</name>
<sequence length="305" mass="34359">MAGFEPGTPAVDGLIQIMCDENEELPVKVESALAIQSFLEDQERAHAVVKPHVRALVLQILDIVSKAQIDDVISVVDELLEQFVEDVIPVAAEVAEHLSNLFLEILTSDTIDDRTPALNSIIPTLGSILDLVEDHREVMVQVEASVLKPINCILTAGHIEFYDDVIILLQSLLQTYVSEPMWAVYNELYKVFKTTDRQSILPFSDIAHVLHMYIVTDNESFLAFPERMNAMIDMCQVTLQLKISDGMVHVKWYRKESSKNILVHARSAHPKAVKRAVICNMFKTAVAVCSEVRQNAKNPQDWRQL</sequence>
<gene>
    <name evidence="2" type="primary">Acey_s0038.g3595</name>
    <name evidence="2" type="ORF">Y032_0038g3595</name>
</gene>
<protein>
    <recommendedName>
        <fullName evidence="1">Helix-turn-helix domain-containing protein</fullName>
    </recommendedName>
</protein>
<feature type="domain" description="Helix-turn-helix" evidence="1">
    <location>
        <begin position="261"/>
        <end position="291"/>
    </location>
</feature>
<dbReference type="STRING" id="53326.A0A016UIR8"/>
<proteinExistence type="predicted"/>
<dbReference type="InterPro" id="IPR011989">
    <property type="entry name" value="ARM-like"/>
</dbReference>
<reference evidence="3" key="1">
    <citation type="journal article" date="2015" name="Nat. Genet.">
        <title>The genome and transcriptome of the zoonotic hookworm Ancylostoma ceylanicum identify infection-specific gene families.</title>
        <authorList>
            <person name="Schwarz E.M."/>
            <person name="Hu Y."/>
            <person name="Antoshechkin I."/>
            <person name="Miller M.M."/>
            <person name="Sternberg P.W."/>
            <person name="Aroian R.V."/>
        </authorList>
    </citation>
    <scope>NUCLEOTIDE SEQUENCE</scope>
    <source>
        <strain evidence="3">HY135</strain>
    </source>
</reference>
<evidence type="ECO:0000259" key="1">
    <source>
        <dbReference type="Pfam" id="PF26215"/>
    </source>
</evidence>
<accession>A0A016UIR8</accession>
<dbReference type="Proteomes" id="UP000024635">
    <property type="component" value="Unassembled WGS sequence"/>
</dbReference>
<evidence type="ECO:0000313" key="3">
    <source>
        <dbReference type="Proteomes" id="UP000024635"/>
    </source>
</evidence>
<organism evidence="2 3">
    <name type="scientific">Ancylostoma ceylanicum</name>
    <dbReference type="NCBI Taxonomy" id="53326"/>
    <lineage>
        <taxon>Eukaryota</taxon>
        <taxon>Metazoa</taxon>
        <taxon>Ecdysozoa</taxon>
        <taxon>Nematoda</taxon>
        <taxon>Chromadorea</taxon>
        <taxon>Rhabditida</taxon>
        <taxon>Rhabditina</taxon>
        <taxon>Rhabditomorpha</taxon>
        <taxon>Strongyloidea</taxon>
        <taxon>Ancylostomatidae</taxon>
        <taxon>Ancylostomatinae</taxon>
        <taxon>Ancylostoma</taxon>
    </lineage>
</organism>
<dbReference type="EMBL" id="JARK01001374">
    <property type="protein sequence ID" value="EYC15035.1"/>
    <property type="molecule type" value="Genomic_DNA"/>
</dbReference>
<dbReference type="InterPro" id="IPR058912">
    <property type="entry name" value="HTH_animal"/>
</dbReference>
<dbReference type="InterPro" id="IPR016024">
    <property type="entry name" value="ARM-type_fold"/>
</dbReference>
<dbReference type="Gene3D" id="1.25.10.10">
    <property type="entry name" value="Leucine-rich Repeat Variant"/>
    <property type="match status" value="1"/>
</dbReference>
<dbReference type="OrthoDB" id="760868at2759"/>